<evidence type="ECO:0008006" key="3">
    <source>
        <dbReference type="Google" id="ProtNLM"/>
    </source>
</evidence>
<comment type="caution">
    <text evidence="1">The sequence shown here is derived from an EMBL/GenBank/DDBJ whole genome shotgun (WGS) entry which is preliminary data.</text>
</comment>
<gene>
    <name evidence="1" type="ORF">B296_00007705</name>
</gene>
<dbReference type="InterPro" id="IPR036273">
    <property type="entry name" value="CRAL/TRIO_N_dom_sf"/>
</dbReference>
<dbReference type="AlphaFoldDB" id="A0A426ZHC0"/>
<evidence type="ECO:0000313" key="1">
    <source>
        <dbReference type="EMBL" id="RRT63382.1"/>
    </source>
</evidence>
<dbReference type="EMBL" id="AMZH03006616">
    <property type="protein sequence ID" value="RRT63382.1"/>
    <property type="molecule type" value="Genomic_DNA"/>
</dbReference>
<dbReference type="Proteomes" id="UP000287651">
    <property type="component" value="Unassembled WGS sequence"/>
</dbReference>
<proteinExistence type="predicted"/>
<evidence type="ECO:0000313" key="2">
    <source>
        <dbReference type="Proteomes" id="UP000287651"/>
    </source>
</evidence>
<protein>
    <recommendedName>
        <fullName evidence="3">CRAL/TRIO N-terminal domain-containing protein</fullName>
    </recommendedName>
</protein>
<organism evidence="1 2">
    <name type="scientific">Ensete ventricosum</name>
    <name type="common">Abyssinian banana</name>
    <name type="synonym">Musa ensete</name>
    <dbReference type="NCBI Taxonomy" id="4639"/>
    <lineage>
        <taxon>Eukaryota</taxon>
        <taxon>Viridiplantae</taxon>
        <taxon>Streptophyta</taxon>
        <taxon>Embryophyta</taxon>
        <taxon>Tracheophyta</taxon>
        <taxon>Spermatophyta</taxon>
        <taxon>Magnoliopsida</taxon>
        <taxon>Liliopsida</taxon>
        <taxon>Zingiberales</taxon>
        <taxon>Musaceae</taxon>
        <taxon>Ensete</taxon>
    </lineage>
</organism>
<sequence length="112" mass="12823">MSIKFFELAILLTSTSSFRSRRTPIPYPLSPLSIGHLGSLRPSPYRACHLPPPHSTMIEWRSSSSSSCLHDFNMGQAHDMLLRCAEWRCEFDVDRVAREELVRFKKLEGMVA</sequence>
<reference evidence="1 2" key="1">
    <citation type="journal article" date="2014" name="Agronomy (Basel)">
        <title>A Draft Genome Sequence for Ensete ventricosum, the Drought-Tolerant Tree Against Hunger.</title>
        <authorList>
            <person name="Harrison J."/>
            <person name="Moore K.A."/>
            <person name="Paszkiewicz K."/>
            <person name="Jones T."/>
            <person name="Grant M."/>
            <person name="Ambacheew D."/>
            <person name="Muzemil S."/>
            <person name="Studholme D.J."/>
        </authorList>
    </citation>
    <scope>NUCLEOTIDE SEQUENCE [LARGE SCALE GENOMIC DNA]</scope>
</reference>
<dbReference type="SUPFAM" id="SSF46938">
    <property type="entry name" value="CRAL/TRIO N-terminal domain"/>
    <property type="match status" value="1"/>
</dbReference>
<name>A0A426ZHC0_ENSVE</name>
<accession>A0A426ZHC0</accession>